<evidence type="ECO:0000256" key="1">
    <source>
        <dbReference type="SAM" id="Phobius"/>
    </source>
</evidence>
<keyword evidence="1" id="KW-1133">Transmembrane helix</keyword>
<evidence type="ECO:0000259" key="2">
    <source>
        <dbReference type="Pfam" id="PF13386"/>
    </source>
</evidence>
<accession>A0A450TMF3</accession>
<reference evidence="4" key="1">
    <citation type="submission" date="2019-02" db="EMBL/GenBank/DDBJ databases">
        <authorList>
            <person name="Gruber-Vodicka R. H."/>
            <person name="Seah K. B. B."/>
        </authorList>
    </citation>
    <scope>NUCLEOTIDE SEQUENCE</scope>
    <source>
        <strain evidence="4">BECK_BZ106</strain>
        <strain evidence="3">BECK_BZ15</strain>
    </source>
</reference>
<proteinExistence type="predicted"/>
<gene>
    <name evidence="3" type="ORF">BECKFW1821A_GA0114235_111210</name>
    <name evidence="4" type="ORF">BECKFW1821B_GA0114236_11559</name>
</gene>
<evidence type="ECO:0000313" key="4">
    <source>
        <dbReference type="EMBL" id="VFJ68915.1"/>
    </source>
</evidence>
<dbReference type="PANTHER" id="PTHR42208">
    <property type="entry name" value="HEAVY METAL TRANSPORTER-RELATED"/>
    <property type="match status" value="1"/>
</dbReference>
<dbReference type="PANTHER" id="PTHR42208:SF1">
    <property type="entry name" value="HEAVY METAL TRANSPORTER"/>
    <property type="match status" value="1"/>
</dbReference>
<dbReference type="Pfam" id="PF13386">
    <property type="entry name" value="DsbD_2"/>
    <property type="match status" value="1"/>
</dbReference>
<feature type="transmembrane region" description="Helical" evidence="1">
    <location>
        <begin position="94"/>
        <end position="117"/>
    </location>
</feature>
<feature type="transmembrane region" description="Helical" evidence="1">
    <location>
        <begin position="150"/>
        <end position="171"/>
    </location>
</feature>
<keyword evidence="1" id="KW-0812">Transmembrane</keyword>
<dbReference type="InterPro" id="IPR039447">
    <property type="entry name" value="UreH-like_TM_dom"/>
</dbReference>
<dbReference type="AlphaFoldDB" id="A0A450TMF3"/>
<dbReference type="EMBL" id="CAADFD010000155">
    <property type="protein sequence ID" value="VFJ68915.1"/>
    <property type="molecule type" value="Genomic_DNA"/>
</dbReference>
<feature type="transmembrane region" description="Helical" evidence="1">
    <location>
        <begin position="67"/>
        <end position="88"/>
    </location>
</feature>
<feature type="domain" description="Urease accessory protein UreH-like transmembrane" evidence="2">
    <location>
        <begin position="17"/>
        <end position="228"/>
    </location>
</feature>
<feature type="transmembrane region" description="Helical" evidence="1">
    <location>
        <begin position="218"/>
        <end position="238"/>
    </location>
</feature>
<feature type="transmembrane region" description="Helical" evidence="1">
    <location>
        <begin position="183"/>
        <end position="206"/>
    </location>
</feature>
<evidence type="ECO:0000313" key="3">
    <source>
        <dbReference type="EMBL" id="VFJ61307.1"/>
    </source>
</evidence>
<feature type="transmembrane region" description="Helical" evidence="1">
    <location>
        <begin position="15"/>
        <end position="40"/>
    </location>
</feature>
<organism evidence="4">
    <name type="scientific">Candidatus Kentrum sp. FW</name>
    <dbReference type="NCBI Taxonomy" id="2126338"/>
    <lineage>
        <taxon>Bacteria</taxon>
        <taxon>Pseudomonadati</taxon>
        <taxon>Pseudomonadota</taxon>
        <taxon>Gammaproteobacteria</taxon>
        <taxon>Candidatus Kentrum</taxon>
    </lineage>
</organism>
<keyword evidence="1" id="KW-0472">Membrane</keyword>
<protein>
    <recommendedName>
        <fullName evidence="2">Urease accessory protein UreH-like transmembrane domain-containing protein</fullName>
    </recommendedName>
</protein>
<name>A0A450TMF3_9GAMM</name>
<dbReference type="EMBL" id="CAADEW010000112">
    <property type="protein sequence ID" value="VFJ61307.1"/>
    <property type="molecule type" value="Genomic_DNA"/>
</dbReference>
<sequence length="248" mass="26292">MESTISPFIISTTPYLVAFLAGLFGGVHCIGMCGGITGALSMGLPPSAQQSPLSVAPYLISYNLGRILTYAFAGAMIGWSGTVATGLLDQYEGWLALRIFAAVFMIAMGLYLGGWWFGLTGMERAGGNLLWRRLAPLGQRLLPVKTLGQALFLGAIWGWLPCGLVYSLLIWALASGGWWEGALFMISFGAGTLPTLMGIGFAATTLKKFLQRSGVRRTAGLMVIGFGILTLAATAIHQPNMGLGCYNP</sequence>